<organism evidence="2 3">
    <name type="scientific">Actinophytocola gossypii</name>
    <dbReference type="NCBI Taxonomy" id="2812003"/>
    <lineage>
        <taxon>Bacteria</taxon>
        <taxon>Bacillati</taxon>
        <taxon>Actinomycetota</taxon>
        <taxon>Actinomycetes</taxon>
        <taxon>Pseudonocardiales</taxon>
        <taxon>Pseudonocardiaceae</taxon>
    </lineage>
</organism>
<feature type="domain" description="DUF397" evidence="1">
    <location>
        <begin position="2"/>
        <end position="53"/>
    </location>
</feature>
<comment type="caution">
    <text evidence="2">The sequence shown here is derived from an EMBL/GenBank/DDBJ whole genome shotgun (WGS) entry which is preliminary data.</text>
</comment>
<evidence type="ECO:0000313" key="3">
    <source>
        <dbReference type="Proteomes" id="UP001156441"/>
    </source>
</evidence>
<sequence length="58" mass="6398">MEWRKSSYSSETADCVEVTNRATRPTVGIRDSKRPEGGHLVVPRAAFQGLCDGFGRSK</sequence>
<dbReference type="EMBL" id="JAFFZE010000019">
    <property type="protein sequence ID" value="MCT2586432.1"/>
    <property type="molecule type" value="Genomic_DNA"/>
</dbReference>
<proteinExistence type="predicted"/>
<name>A0ABT2JEX6_9PSEU</name>
<evidence type="ECO:0000259" key="1">
    <source>
        <dbReference type="Pfam" id="PF04149"/>
    </source>
</evidence>
<protein>
    <submittedName>
        <fullName evidence="2">DUF397 domain-containing protein</fullName>
    </submittedName>
</protein>
<gene>
    <name evidence="2" type="ORF">JT362_25240</name>
</gene>
<evidence type="ECO:0000313" key="2">
    <source>
        <dbReference type="EMBL" id="MCT2586432.1"/>
    </source>
</evidence>
<accession>A0ABT2JEX6</accession>
<dbReference type="Proteomes" id="UP001156441">
    <property type="component" value="Unassembled WGS sequence"/>
</dbReference>
<reference evidence="2 3" key="1">
    <citation type="submission" date="2021-02" db="EMBL/GenBank/DDBJ databases">
        <title>Actinophytocola xerophila sp. nov., isolated from soil of cotton cropping field.</title>
        <authorList>
            <person name="Huang R."/>
            <person name="Chen X."/>
            <person name="Ge X."/>
            <person name="Liu W."/>
        </authorList>
    </citation>
    <scope>NUCLEOTIDE SEQUENCE [LARGE SCALE GENOMIC DNA]</scope>
    <source>
        <strain evidence="2 3">S1-96</strain>
    </source>
</reference>
<dbReference type="Pfam" id="PF04149">
    <property type="entry name" value="DUF397"/>
    <property type="match status" value="1"/>
</dbReference>
<dbReference type="RefSeq" id="WP_260194260.1">
    <property type="nucleotide sequence ID" value="NZ_JAFFZE010000019.1"/>
</dbReference>
<dbReference type="InterPro" id="IPR007278">
    <property type="entry name" value="DUF397"/>
</dbReference>
<keyword evidence="3" id="KW-1185">Reference proteome</keyword>